<protein>
    <submittedName>
        <fullName evidence="1">Uncharacterized protein</fullName>
    </submittedName>
</protein>
<dbReference type="AlphaFoldDB" id="A0A1T4VS16"/>
<accession>A0A1T4VS16</accession>
<keyword evidence="2" id="KW-1185">Reference proteome</keyword>
<sequence>MTQKEIYEKYGLTVCARNIRQSKEHVCRQAKKAGWIAPTNEEIADNVLRLIYNQ</sequence>
<proteinExistence type="predicted"/>
<dbReference type="Proteomes" id="UP000190162">
    <property type="component" value="Unassembled WGS sequence"/>
</dbReference>
<reference evidence="2" key="1">
    <citation type="submission" date="2017-02" db="EMBL/GenBank/DDBJ databases">
        <authorList>
            <person name="Varghese N."/>
            <person name="Submissions S."/>
        </authorList>
    </citation>
    <scope>NUCLEOTIDE SEQUENCE [LARGE SCALE GENOMIC DNA]</scope>
    <source>
        <strain evidence="2">DSM 22720</strain>
    </source>
</reference>
<dbReference type="RefSeq" id="WP_157828439.1">
    <property type="nucleotide sequence ID" value="NZ_FUXU01000095.1"/>
</dbReference>
<evidence type="ECO:0000313" key="1">
    <source>
        <dbReference type="EMBL" id="SKA67760.1"/>
    </source>
</evidence>
<dbReference type="EMBL" id="FUXU01000095">
    <property type="protein sequence ID" value="SKA67760.1"/>
    <property type="molecule type" value="Genomic_DNA"/>
</dbReference>
<gene>
    <name evidence="1" type="ORF">SAMN02745132_04236</name>
</gene>
<organism evidence="1 2">
    <name type="scientific">Enterovibrio nigricans DSM 22720</name>
    <dbReference type="NCBI Taxonomy" id="1121868"/>
    <lineage>
        <taxon>Bacteria</taxon>
        <taxon>Pseudomonadati</taxon>
        <taxon>Pseudomonadota</taxon>
        <taxon>Gammaproteobacteria</taxon>
        <taxon>Vibrionales</taxon>
        <taxon>Vibrionaceae</taxon>
        <taxon>Enterovibrio</taxon>
    </lineage>
</organism>
<evidence type="ECO:0000313" key="2">
    <source>
        <dbReference type="Proteomes" id="UP000190162"/>
    </source>
</evidence>
<name>A0A1T4VS16_9GAMM</name>